<feature type="transmembrane region" description="Helical" evidence="14">
    <location>
        <begin position="559"/>
        <end position="576"/>
    </location>
</feature>
<evidence type="ECO:0000256" key="2">
    <source>
        <dbReference type="ARBA" id="ARBA00004394"/>
    </source>
</evidence>
<dbReference type="Proteomes" id="UP001151582">
    <property type="component" value="Unassembled WGS sequence"/>
</dbReference>
<dbReference type="InterPro" id="IPR030225">
    <property type="entry name" value="SCAP"/>
</dbReference>
<keyword evidence="17" id="KW-1185">Reference proteome</keyword>
<dbReference type="GO" id="GO:0032934">
    <property type="term" value="F:sterol binding"/>
    <property type="evidence" value="ECO:0007669"/>
    <property type="project" value="InterPro"/>
</dbReference>
<dbReference type="GO" id="GO:0032936">
    <property type="term" value="C:SREBP-SCAP complex"/>
    <property type="evidence" value="ECO:0007669"/>
    <property type="project" value="TreeGrafter"/>
</dbReference>
<feature type="compositionally biased region" description="Polar residues" evidence="13">
    <location>
        <begin position="1386"/>
        <end position="1404"/>
    </location>
</feature>
<feature type="transmembrane region" description="Helical" evidence="14">
    <location>
        <begin position="328"/>
        <end position="346"/>
    </location>
</feature>
<gene>
    <name evidence="16" type="ORF">H4R34_000754</name>
</gene>
<feature type="transmembrane region" description="Helical" evidence="14">
    <location>
        <begin position="462"/>
        <end position="487"/>
    </location>
</feature>
<keyword evidence="5" id="KW-0853">WD repeat</keyword>
<dbReference type="PANTHER" id="PTHR46378">
    <property type="entry name" value="STEROL REGULATORY ELEMENT-BINDING PROTEIN CLEAVAGE-ACTIVATING PROTEIN"/>
    <property type="match status" value="1"/>
</dbReference>
<protein>
    <recommendedName>
        <fullName evidence="4">Sterol regulatory element-binding protein cleavage-activating protein</fullName>
    </recommendedName>
</protein>
<comment type="similarity">
    <text evidence="3">Belongs to the WD repeat SCAP family.</text>
</comment>
<keyword evidence="10" id="KW-0446">Lipid-binding</keyword>
<keyword evidence="7" id="KW-0256">Endoplasmic reticulum</keyword>
<dbReference type="InterPro" id="IPR011047">
    <property type="entry name" value="Quinoprotein_ADH-like_sf"/>
</dbReference>
<keyword evidence="6" id="KW-0677">Repeat</keyword>
<dbReference type="InterPro" id="IPR053958">
    <property type="entry name" value="HMGCR/SNAP/NPC1-like_SSD"/>
</dbReference>
<evidence type="ECO:0000256" key="1">
    <source>
        <dbReference type="ARBA" id="ARBA00004240"/>
    </source>
</evidence>
<evidence type="ECO:0000256" key="4">
    <source>
        <dbReference type="ARBA" id="ARBA00019541"/>
    </source>
</evidence>
<feature type="transmembrane region" description="Helical" evidence="14">
    <location>
        <begin position="358"/>
        <end position="380"/>
    </location>
</feature>
<evidence type="ECO:0000256" key="8">
    <source>
        <dbReference type="ARBA" id="ARBA00023034"/>
    </source>
</evidence>
<evidence type="ECO:0000256" key="6">
    <source>
        <dbReference type="ARBA" id="ARBA00022737"/>
    </source>
</evidence>
<feature type="domain" description="SSD" evidence="15">
    <location>
        <begin position="329"/>
        <end position="487"/>
    </location>
</feature>
<organism evidence="16 17">
    <name type="scientific">Dimargaris verticillata</name>
    <dbReference type="NCBI Taxonomy" id="2761393"/>
    <lineage>
        <taxon>Eukaryota</taxon>
        <taxon>Fungi</taxon>
        <taxon>Fungi incertae sedis</taxon>
        <taxon>Zoopagomycota</taxon>
        <taxon>Kickxellomycotina</taxon>
        <taxon>Dimargaritomycetes</taxon>
        <taxon>Dimargaritales</taxon>
        <taxon>Dimargaritaceae</taxon>
        <taxon>Dimargaris</taxon>
    </lineage>
</organism>
<dbReference type="PANTHER" id="PTHR46378:SF1">
    <property type="entry name" value="STEROL REGULATORY ELEMENT-BINDING PROTEIN CLEAVAGE-ACTIVATING PROTEIN"/>
    <property type="match status" value="1"/>
</dbReference>
<evidence type="ECO:0000256" key="14">
    <source>
        <dbReference type="SAM" id="Phobius"/>
    </source>
</evidence>
<feature type="transmembrane region" description="Helical" evidence="14">
    <location>
        <begin position="25"/>
        <end position="50"/>
    </location>
</feature>
<dbReference type="InterPro" id="IPR000731">
    <property type="entry name" value="SSD"/>
</dbReference>
<dbReference type="PROSITE" id="PS50156">
    <property type="entry name" value="SSD"/>
    <property type="match status" value="1"/>
</dbReference>
<name>A0A9W8EFM3_9FUNG</name>
<dbReference type="EMBL" id="JANBQB010000024">
    <property type="protein sequence ID" value="KAJ1984286.1"/>
    <property type="molecule type" value="Genomic_DNA"/>
</dbReference>
<dbReference type="GO" id="GO:0032933">
    <property type="term" value="P:SREBP signaling pathway"/>
    <property type="evidence" value="ECO:0007669"/>
    <property type="project" value="InterPro"/>
</dbReference>
<evidence type="ECO:0000256" key="9">
    <source>
        <dbReference type="ARBA" id="ARBA00023098"/>
    </source>
</evidence>
<evidence type="ECO:0000256" key="5">
    <source>
        <dbReference type="ARBA" id="ARBA00022574"/>
    </source>
</evidence>
<dbReference type="InterPro" id="IPR015943">
    <property type="entry name" value="WD40/YVTN_repeat-like_dom_sf"/>
</dbReference>
<dbReference type="GO" id="GO:0000139">
    <property type="term" value="C:Golgi membrane"/>
    <property type="evidence" value="ECO:0007669"/>
    <property type="project" value="UniProtKB-SubCell"/>
</dbReference>
<keyword evidence="11 14" id="KW-0472">Membrane</keyword>
<evidence type="ECO:0000256" key="7">
    <source>
        <dbReference type="ARBA" id="ARBA00022824"/>
    </source>
</evidence>
<feature type="compositionally biased region" description="Basic residues" evidence="13">
    <location>
        <begin position="1184"/>
        <end position="1193"/>
    </location>
</feature>
<evidence type="ECO:0000259" key="15">
    <source>
        <dbReference type="PROSITE" id="PS50156"/>
    </source>
</evidence>
<dbReference type="Gene3D" id="2.130.10.10">
    <property type="entry name" value="YVTN repeat-like/Quinoprotein amine dehydrogenase"/>
    <property type="match status" value="1"/>
</dbReference>
<evidence type="ECO:0000313" key="17">
    <source>
        <dbReference type="Proteomes" id="UP001151582"/>
    </source>
</evidence>
<keyword evidence="14" id="KW-1133">Transmembrane helix</keyword>
<keyword evidence="8" id="KW-0333">Golgi apparatus</keyword>
<evidence type="ECO:0000256" key="3">
    <source>
        <dbReference type="ARBA" id="ARBA00007410"/>
    </source>
</evidence>
<keyword evidence="9" id="KW-0443">Lipid metabolism</keyword>
<feature type="transmembrane region" description="Helical" evidence="14">
    <location>
        <begin position="387"/>
        <end position="409"/>
    </location>
</feature>
<feature type="transmembrane region" description="Helical" evidence="14">
    <location>
        <begin position="429"/>
        <end position="450"/>
    </location>
</feature>
<feature type="region of interest" description="Disordered" evidence="13">
    <location>
        <begin position="1358"/>
        <end position="1422"/>
    </location>
</feature>
<keyword evidence="12" id="KW-0753">Steroid metabolism</keyword>
<sequence>MAQRSGESPQPYGWLPAYFYHHGRFIAAHSAAMLVLTCACLAVLILPPLYQMAWTTWTHRRLPYTFTPISSYIHDAKFFARVAHDPMLVWQTVHVEPTLSKLPGTPSNTPPDTGPLQVLTTPFLYHTQQFQHLLQTTTVTTKEIRRFVAAPPAAVEGESSTSLAILSDDTTFSLADICYKPNPQSECLIVSPLVYWHDDREALLNDPLVEQTVYRHPHPHYAPAHLDIPTAMLWRTHIVHNTLGASGPRVTAEGASLSVAAVETWQRTIPTRFILRALIAKAALALNTTHSCTPPASCLPSPQVSLAGNHFDRIFRAHFEPDYHKFSLEHYALALGCLALLLYIFYSFRRLDFVKSKFWLGFATLLMLACSICLALSICASLSRPHLLLPWEVMAFFIFIIVVENVHAITHSVVGWPFDLPVKERIGRGLASVGPTIVTRLALELGALSLGATMSSTIIREFCLFLILVLIIDFGFQITFFTTVLSIDIRRLELADIYSKRHTATPYPTPPNPVSHPLGSVASASANPESAPWQWLGSMLRAPPLVLRSVHRHWLRHRLYSVMVVAGFVGFLYVLYGHTSHAVNIIFPAHEDALIYHAVFQATSSILGQLVRRFHSVEILTSLTVRYHLSLPTHASYLQPSVGTLTTLPPHTCSSVVCTIRTALEGWLIDWWLVGVTCIGIGLFVIVVARALCQRPASGFFADPLRRLMIRPLVPGAGPGRSTAIAIDYARIATLDPQLPTDIALIQVPYPNRLLLVSDDGSLAWCALLGTPTGDRSLSPWARWRALQRSPSDIYPALVAHDSLQHVLGAQTNTIAVDQWQHWTAAFAENGQLTLWYTTHRQVIRASRPKPTSESRPLCLDFAYRHWIADQWVLHRAVLPDTKPLDMVLCVGHHDGQLELLPVPTPGTRWRSSPLAVCTLAEPIVQVCAVNNLVVCCHPAGAATVVACSAPPLPLEGPTWPTTSPWPTHLTRLYRLTGISGRITQIATTAACPRLVIAGTTTGAVAAWDVATGALLKVLSHGAQPREPARWRCARTKAWPPRRYEDGDHDAQLLCATPGTQPSSFNVPSPITTLDPTADCTILGSGDHRRPITRVLIKPDYNALKNVERIFVVTASMDERVHIWQLTMDDYGEPLPPIAALMNAHSSAHLDPTLHLSRSPSPPAHVTPLSPLVPLQTDGSPHWPRSHRRRSWHRLPDATKPDPGPTSDLSPLPLTHWLHLLSVFQPGCTTVTDLDACLIGARQIPLADPYAAPITEQPVPATTPWSRWWKAPRTPHAAQTSTTSVGRFSDLAVRSEWSLWVVRLSDLRASDHDPRRQQLDHQFAVQSLPLARPHEASGPAVGSLPHAPWLGYSNHSASGLMPPTHDGSPAYRKRPSAQLPSRRGSRSGTISPASGGWSPSSKHLPTSPRALPPRRSRSFDEGIPSTARAASLTLSPQTATPHTAIVDPIWDTLEVGARGRFMSGIVADAAVASTHINRLETLRPVTEELPAGILVGLGNVVKYVPLQGVHN</sequence>
<evidence type="ECO:0000256" key="12">
    <source>
        <dbReference type="ARBA" id="ARBA00023221"/>
    </source>
</evidence>
<dbReference type="GO" id="GO:0005789">
    <property type="term" value="C:endoplasmic reticulum membrane"/>
    <property type="evidence" value="ECO:0007669"/>
    <property type="project" value="InterPro"/>
</dbReference>
<comment type="caution">
    <text evidence="16">The sequence shown here is derived from an EMBL/GenBank/DDBJ whole genome shotgun (WGS) entry which is preliminary data.</text>
</comment>
<dbReference type="OrthoDB" id="6510177at2759"/>
<dbReference type="SUPFAM" id="SSF50998">
    <property type="entry name" value="Quinoprotein alcohol dehydrogenase-like"/>
    <property type="match status" value="1"/>
</dbReference>
<dbReference type="GO" id="GO:0045540">
    <property type="term" value="P:regulation of cholesterol biosynthetic process"/>
    <property type="evidence" value="ECO:0007669"/>
    <property type="project" value="TreeGrafter"/>
</dbReference>
<dbReference type="GO" id="GO:0008202">
    <property type="term" value="P:steroid metabolic process"/>
    <property type="evidence" value="ECO:0007669"/>
    <property type="project" value="UniProtKB-KW"/>
</dbReference>
<evidence type="ECO:0000256" key="13">
    <source>
        <dbReference type="SAM" id="MobiDB-lite"/>
    </source>
</evidence>
<evidence type="ECO:0000256" key="11">
    <source>
        <dbReference type="ARBA" id="ARBA00023136"/>
    </source>
</evidence>
<accession>A0A9W8EFM3</accession>
<feature type="region of interest" description="Disordered" evidence="13">
    <location>
        <begin position="1152"/>
        <end position="1208"/>
    </location>
</feature>
<proteinExistence type="inferred from homology"/>
<comment type="subcellular location">
    <subcellularLocation>
        <location evidence="1">Endoplasmic reticulum</location>
    </subcellularLocation>
    <subcellularLocation>
        <location evidence="2">Golgi apparatus membrane</location>
    </subcellularLocation>
</comment>
<feature type="transmembrane region" description="Helical" evidence="14">
    <location>
        <begin position="671"/>
        <end position="692"/>
    </location>
</feature>
<keyword evidence="14" id="KW-0812">Transmembrane</keyword>
<reference evidence="16" key="1">
    <citation type="submission" date="2022-07" db="EMBL/GenBank/DDBJ databases">
        <title>Phylogenomic reconstructions and comparative analyses of Kickxellomycotina fungi.</title>
        <authorList>
            <person name="Reynolds N.K."/>
            <person name="Stajich J.E."/>
            <person name="Barry K."/>
            <person name="Grigoriev I.V."/>
            <person name="Crous P."/>
            <person name="Smith M.E."/>
        </authorList>
    </citation>
    <scope>NUCLEOTIDE SEQUENCE</scope>
    <source>
        <strain evidence="16">RSA 567</strain>
    </source>
</reference>
<evidence type="ECO:0000313" key="16">
    <source>
        <dbReference type="EMBL" id="KAJ1984286.1"/>
    </source>
</evidence>
<evidence type="ECO:0000256" key="10">
    <source>
        <dbReference type="ARBA" id="ARBA00023121"/>
    </source>
</evidence>
<dbReference type="Pfam" id="PF12349">
    <property type="entry name" value="Sterol-sensing"/>
    <property type="match status" value="1"/>
</dbReference>